<dbReference type="InterPro" id="IPR036237">
    <property type="entry name" value="Xyl_isomerase-like_sf"/>
</dbReference>
<dbReference type="RefSeq" id="WP_238182155.1">
    <property type="nucleotide sequence ID" value="NZ_BPRB01000085.1"/>
</dbReference>
<evidence type="ECO:0000313" key="4">
    <source>
        <dbReference type="Proteomes" id="UP001055057"/>
    </source>
</evidence>
<comment type="similarity">
    <text evidence="1">Belongs to the bacterial two-domain DSD family.</text>
</comment>
<dbReference type="InterPro" id="IPR013022">
    <property type="entry name" value="Xyl_isomerase-like_TIM-brl"/>
</dbReference>
<comment type="function">
    <text evidence="1">Catalyzes the conversion of 3-dehydroshikimate to protocatechuate (3,4-dihydroxybenzoate), a common intermediate of quinate and shikimate degradation pathways.</text>
</comment>
<feature type="binding site" evidence="1">
    <location>
        <position position="165"/>
    </location>
    <ligand>
        <name>a divalent metal cation</name>
        <dbReference type="ChEBI" id="CHEBI:60240"/>
        <note>catalytic</note>
    </ligand>
</feature>
<feature type="binding site" evidence="1">
    <location>
        <position position="191"/>
    </location>
    <ligand>
        <name>a divalent metal cation</name>
        <dbReference type="ChEBI" id="CHEBI:60240"/>
        <note>catalytic</note>
    </ligand>
</feature>
<dbReference type="EMBL" id="BPRB01000085">
    <property type="protein sequence ID" value="GJE59582.1"/>
    <property type="molecule type" value="Genomic_DNA"/>
</dbReference>
<dbReference type="SUPFAM" id="SSF54593">
    <property type="entry name" value="Glyoxalase/Bleomycin resistance protein/Dihydroxybiphenyl dioxygenase"/>
    <property type="match status" value="1"/>
</dbReference>
<feature type="domain" description="VOC" evidence="2">
    <location>
        <begin position="434"/>
        <end position="583"/>
    </location>
</feature>
<comment type="caution">
    <text evidence="1">Lacks conserved residue(s) required for the propagation of feature annotation.</text>
</comment>
<organism evidence="3 4">
    <name type="scientific">Methylobacterium trifolii</name>
    <dbReference type="NCBI Taxonomy" id="1003092"/>
    <lineage>
        <taxon>Bacteria</taxon>
        <taxon>Pseudomonadati</taxon>
        <taxon>Pseudomonadota</taxon>
        <taxon>Alphaproteobacteria</taxon>
        <taxon>Hyphomicrobiales</taxon>
        <taxon>Methylobacteriaceae</taxon>
        <taxon>Methylobacterium</taxon>
    </lineage>
</organism>
<dbReference type="Gene3D" id="3.20.20.150">
    <property type="entry name" value="Divalent-metal-dependent TIM barrel enzymes"/>
    <property type="match status" value="1"/>
</dbReference>
<evidence type="ECO:0000313" key="3">
    <source>
        <dbReference type="EMBL" id="GJE59582.1"/>
    </source>
</evidence>
<reference evidence="3" key="2">
    <citation type="submission" date="2021-08" db="EMBL/GenBank/DDBJ databases">
        <authorList>
            <person name="Tani A."/>
            <person name="Ola A."/>
            <person name="Ogura Y."/>
            <person name="Katsura K."/>
            <person name="Hayashi T."/>
        </authorList>
    </citation>
    <scope>NUCLEOTIDE SEQUENCE</scope>
    <source>
        <strain evidence="3">DSM 23632</strain>
    </source>
</reference>
<feature type="domain" description="VOC" evidence="2">
    <location>
        <begin position="286"/>
        <end position="405"/>
    </location>
</feature>
<dbReference type="InterPro" id="IPR029068">
    <property type="entry name" value="Glyas_Bleomycin-R_OHBP_Dase"/>
</dbReference>
<dbReference type="Pfam" id="PF14696">
    <property type="entry name" value="Glyoxalase_5"/>
    <property type="match status" value="1"/>
</dbReference>
<dbReference type="PROSITE" id="PS51819">
    <property type="entry name" value="VOC"/>
    <property type="match status" value="2"/>
</dbReference>
<dbReference type="Pfam" id="PF01261">
    <property type="entry name" value="AP_endonuc_2"/>
    <property type="match status" value="1"/>
</dbReference>
<dbReference type="PANTHER" id="PTHR12110">
    <property type="entry name" value="HYDROXYPYRUVATE ISOMERASE"/>
    <property type="match status" value="1"/>
</dbReference>
<dbReference type="EC" id="4.2.1.118" evidence="1"/>
<dbReference type="Gene3D" id="3.10.180.10">
    <property type="entry name" value="2,3-Dihydroxybiphenyl 1,2-Dioxygenase, domain 1"/>
    <property type="match status" value="2"/>
</dbReference>
<keyword evidence="1" id="KW-0479">Metal-binding</keyword>
<dbReference type="InterPro" id="IPR037523">
    <property type="entry name" value="VOC_core"/>
</dbReference>
<feature type="binding site" evidence="1">
    <location>
        <position position="239"/>
    </location>
    <ligand>
        <name>a divalent metal cation</name>
        <dbReference type="ChEBI" id="CHEBI:60240"/>
        <note>catalytic</note>
    </ligand>
</feature>
<feature type="binding site" evidence="1">
    <location>
        <position position="134"/>
    </location>
    <ligand>
        <name>a divalent metal cation</name>
        <dbReference type="ChEBI" id="CHEBI:60240"/>
        <note>catalytic</note>
    </ligand>
</feature>
<comment type="catalytic activity">
    <reaction evidence="1">
        <text>3-dehydroshikimate = 3,4-dihydroxybenzoate + H2O</text>
        <dbReference type="Rhea" id="RHEA:24848"/>
        <dbReference type="ChEBI" id="CHEBI:15377"/>
        <dbReference type="ChEBI" id="CHEBI:16630"/>
        <dbReference type="ChEBI" id="CHEBI:36241"/>
        <dbReference type="EC" id="4.2.1.118"/>
    </reaction>
</comment>
<accession>A0ABQ4TXL3</accession>
<keyword evidence="4" id="KW-1185">Reference proteome</keyword>
<comment type="caution">
    <text evidence="3">The sequence shown here is derived from an EMBL/GenBank/DDBJ whole genome shotgun (WGS) entry which is preliminary data.</text>
</comment>
<name>A0ABQ4TXL3_9HYPH</name>
<comment type="pathway">
    <text evidence="1">Aromatic compound metabolism; 3,4-dihydroxybenzoate biosynthesis.</text>
</comment>
<dbReference type="InterPro" id="IPR050312">
    <property type="entry name" value="IolE/XylAMocC-like"/>
</dbReference>
<evidence type="ECO:0000259" key="2">
    <source>
        <dbReference type="PROSITE" id="PS51819"/>
    </source>
</evidence>
<protein>
    <recommendedName>
        <fullName evidence="1">3-dehydroshikimate dehydratase</fullName>
        <shortName evidence="1">DSD</shortName>
        <ecNumber evidence="1">4.2.1.118</ecNumber>
    </recommendedName>
</protein>
<gene>
    <name evidence="3" type="ORF">MPOCJGCO_1678</name>
</gene>
<dbReference type="InterPro" id="IPR004360">
    <property type="entry name" value="Glyas_Fos-R_dOase_dom"/>
</dbReference>
<evidence type="ECO:0000256" key="1">
    <source>
        <dbReference type="HAMAP-Rule" id="MF_02238"/>
    </source>
</evidence>
<proteinExistence type="inferred from homology"/>
<keyword evidence="1" id="KW-0456">Lyase</keyword>
<sequence length="622" mass="67343">MYNSIATVSLSGSLPTKLRAIAEAGFAGVELFEADVLADPHTPREIGAMIADLGLRCVTLQPFRDFEGLPEPRRATAFDRAERKFDLAHDIGTDLLMVCSSTVADASGDHARIAADLRELGERAGRRGLRAAYEALAWGAHVSDQRDAWALVQAADHPALGFVLDSFHSLARGVPIESLRAVDPKRIFLVQMADAPLIQMDVLQWSRHLRCMPGQGGLPLVDYVRTLLEIGYDDVLSLEIFNDSFRSNSAQVTALDGLRSLIALRDEAGRDRPGGAALPPPISVERLDFIEFAASEADAERIGALFGAFGFRCSGRHRSKSVSLWQQGAINLVLNSEPDGFAAAHANAHGASVCAIGLAVPNVAAAQARAEGLRVPAEEQRPGPGERVLPAIRGVGGSLIEFTAAEVAPEAAWLQDFDIRDPGQRPGGGAGLTRIDHVGQTVAHVDTLSWLLFYKSLFDLRVEPQVDIADPLGLVQSQVLRSRTDALTVVLNSSASSRTLSSRFVDYYFGAGVQQIALATDDIFATADALLAAGVEFLAMPGNYYDDLVARFGLDADLTARMRAHQIIYDRDGAGAYFHLFTRAFERRFFFEIVQREGYRGFDLPGTAIRLAAQTRLKTLPV</sequence>
<dbReference type="Pfam" id="PF00903">
    <property type="entry name" value="Glyoxalase"/>
    <property type="match status" value="1"/>
</dbReference>
<dbReference type="PANTHER" id="PTHR12110:SF21">
    <property type="entry name" value="XYLOSE ISOMERASE-LIKE TIM BARREL DOMAIN-CONTAINING PROTEIN"/>
    <property type="match status" value="1"/>
</dbReference>
<dbReference type="SUPFAM" id="SSF51658">
    <property type="entry name" value="Xylose isomerase-like"/>
    <property type="match status" value="1"/>
</dbReference>
<dbReference type="HAMAP" id="MF_02238">
    <property type="entry name" value="DSD"/>
    <property type="match status" value="1"/>
</dbReference>
<dbReference type="InterPro" id="IPR043700">
    <property type="entry name" value="DSD"/>
</dbReference>
<comment type="cofactor">
    <cofactor evidence="1">
        <name>a divalent metal cation</name>
        <dbReference type="ChEBI" id="CHEBI:60240"/>
    </cofactor>
</comment>
<reference evidence="3" key="1">
    <citation type="journal article" date="2021" name="Front. Microbiol.">
        <title>Comprehensive Comparative Genomics and Phenotyping of Methylobacterium Species.</title>
        <authorList>
            <person name="Alessa O."/>
            <person name="Ogura Y."/>
            <person name="Fujitani Y."/>
            <person name="Takami H."/>
            <person name="Hayashi T."/>
            <person name="Sahin N."/>
            <person name="Tani A."/>
        </authorList>
    </citation>
    <scope>NUCLEOTIDE SEQUENCE</scope>
    <source>
        <strain evidence="3">DSM 23632</strain>
    </source>
</reference>
<dbReference type="Proteomes" id="UP001055057">
    <property type="component" value="Unassembled WGS sequence"/>
</dbReference>